<evidence type="ECO:0000256" key="7">
    <source>
        <dbReference type="SAM" id="SignalP"/>
    </source>
</evidence>
<dbReference type="GO" id="GO:0030313">
    <property type="term" value="C:cell envelope"/>
    <property type="evidence" value="ECO:0007669"/>
    <property type="project" value="UniProtKB-SubCell"/>
</dbReference>
<dbReference type="InterPro" id="IPR007348">
    <property type="entry name" value="CopC_dom"/>
</dbReference>
<evidence type="ECO:0000256" key="2">
    <source>
        <dbReference type="ARBA" id="ARBA00022723"/>
    </source>
</evidence>
<dbReference type="Pfam" id="PF04234">
    <property type="entry name" value="CopC"/>
    <property type="match status" value="1"/>
</dbReference>
<protein>
    <submittedName>
        <fullName evidence="9">Copper resistance protein CopC</fullName>
    </submittedName>
</protein>
<dbReference type="SUPFAM" id="SSF81296">
    <property type="entry name" value="E set domains"/>
    <property type="match status" value="1"/>
</dbReference>
<dbReference type="Gene3D" id="2.60.40.1220">
    <property type="match status" value="1"/>
</dbReference>
<feature type="chain" id="PRO_5039085529" evidence="7">
    <location>
        <begin position="24"/>
        <end position="217"/>
    </location>
</feature>
<sequence>MLRRALAPLAALVALLLSFGLVAAPASAHDSLIASTPSDGETLTAAPTELTLSYSAEIAQIGADVVVTDPAGTVVSQPLTVAGTDVVVPLAADLAPGAYAIAWRVTSSDGHPIDGTLTFTLDVPAVASPTAEPTAEPTTEPTAEPSTSASETATEVESESASAEATETETAPAEDDATSNLPPWVLVVVALAVVGAIVALIARMRRDRAAGQGPHNR</sequence>
<keyword evidence="6" id="KW-0812">Transmembrane</keyword>
<dbReference type="GO" id="GO:0046688">
    <property type="term" value="P:response to copper ion"/>
    <property type="evidence" value="ECO:0007669"/>
    <property type="project" value="InterPro"/>
</dbReference>
<dbReference type="PANTHER" id="PTHR34820">
    <property type="entry name" value="INNER MEMBRANE PROTEIN YEBZ"/>
    <property type="match status" value="1"/>
</dbReference>
<evidence type="ECO:0000313" key="9">
    <source>
        <dbReference type="EMBL" id="TGO06579.1"/>
    </source>
</evidence>
<comment type="subcellular location">
    <subcellularLocation>
        <location evidence="1">Cell envelope</location>
    </subcellularLocation>
</comment>
<keyword evidence="6" id="KW-0472">Membrane</keyword>
<organism evidence="9 10">
    <name type="scientific">Serinibacter arcticus</name>
    <dbReference type="NCBI Taxonomy" id="1655435"/>
    <lineage>
        <taxon>Bacteria</taxon>
        <taxon>Bacillati</taxon>
        <taxon>Actinomycetota</taxon>
        <taxon>Actinomycetes</taxon>
        <taxon>Micrococcales</taxon>
        <taxon>Beutenbergiaceae</taxon>
        <taxon>Serinibacter</taxon>
    </lineage>
</organism>
<evidence type="ECO:0000256" key="1">
    <source>
        <dbReference type="ARBA" id="ARBA00004196"/>
    </source>
</evidence>
<feature type="signal peptide" evidence="7">
    <location>
        <begin position="1"/>
        <end position="23"/>
    </location>
</feature>
<dbReference type="GO" id="GO:0005507">
    <property type="term" value="F:copper ion binding"/>
    <property type="evidence" value="ECO:0007669"/>
    <property type="project" value="InterPro"/>
</dbReference>
<feature type="domain" description="CopC" evidence="8">
    <location>
        <begin position="29"/>
        <end position="121"/>
    </location>
</feature>
<keyword evidence="6" id="KW-1133">Transmembrane helix</keyword>
<keyword evidence="4" id="KW-0186">Copper</keyword>
<dbReference type="InterPro" id="IPR014756">
    <property type="entry name" value="Ig_E-set"/>
</dbReference>
<gene>
    <name evidence="9" type="ORF">SERN_0771</name>
</gene>
<dbReference type="EMBL" id="RHPJ01000001">
    <property type="protein sequence ID" value="TGO06579.1"/>
    <property type="molecule type" value="Genomic_DNA"/>
</dbReference>
<feature type="compositionally biased region" description="Low complexity" evidence="5">
    <location>
        <begin position="128"/>
        <end position="171"/>
    </location>
</feature>
<dbReference type="PANTHER" id="PTHR34820:SF4">
    <property type="entry name" value="INNER MEMBRANE PROTEIN YEBZ"/>
    <property type="match status" value="1"/>
</dbReference>
<evidence type="ECO:0000259" key="8">
    <source>
        <dbReference type="Pfam" id="PF04234"/>
    </source>
</evidence>
<keyword evidence="2" id="KW-0479">Metal-binding</keyword>
<evidence type="ECO:0000313" key="10">
    <source>
        <dbReference type="Proteomes" id="UP000297318"/>
    </source>
</evidence>
<dbReference type="GO" id="GO:0006825">
    <property type="term" value="P:copper ion transport"/>
    <property type="evidence" value="ECO:0007669"/>
    <property type="project" value="InterPro"/>
</dbReference>
<reference evidence="9 10" key="1">
    <citation type="submission" date="2018-11" db="EMBL/GenBank/DDBJ databases">
        <title>Complete genome sequencing of the Actinobacteria Serinibacter sp. K3-2.</title>
        <authorList>
            <person name="Rakitin A.L."/>
            <person name="Beletsky A.V."/>
            <person name="Mardanov A.V."/>
            <person name="Ravin N.V."/>
            <person name="Gromova A.S."/>
            <person name="Filippova S.N."/>
            <person name="Gal'Chenko V.F."/>
        </authorList>
    </citation>
    <scope>NUCLEOTIDE SEQUENCE [LARGE SCALE GENOMIC DNA]</scope>
    <source>
        <strain evidence="9 10">K3-2</strain>
    </source>
</reference>
<evidence type="ECO:0000256" key="4">
    <source>
        <dbReference type="ARBA" id="ARBA00023008"/>
    </source>
</evidence>
<evidence type="ECO:0000256" key="6">
    <source>
        <dbReference type="SAM" id="Phobius"/>
    </source>
</evidence>
<dbReference type="InterPro" id="IPR032694">
    <property type="entry name" value="CopC/D"/>
</dbReference>
<dbReference type="AlphaFoldDB" id="A0A4Z1E603"/>
<evidence type="ECO:0000256" key="5">
    <source>
        <dbReference type="SAM" id="MobiDB-lite"/>
    </source>
</evidence>
<proteinExistence type="predicted"/>
<comment type="caution">
    <text evidence="9">The sequence shown here is derived from an EMBL/GenBank/DDBJ whole genome shotgun (WGS) entry which is preliminary data.</text>
</comment>
<keyword evidence="3 7" id="KW-0732">Signal</keyword>
<name>A0A4Z1E603_9MICO</name>
<evidence type="ECO:0000256" key="3">
    <source>
        <dbReference type="ARBA" id="ARBA00022729"/>
    </source>
</evidence>
<feature type="transmembrane region" description="Helical" evidence="6">
    <location>
        <begin position="181"/>
        <end position="202"/>
    </location>
</feature>
<dbReference type="InterPro" id="IPR014755">
    <property type="entry name" value="Cu-Rt/internalin_Ig-like"/>
</dbReference>
<keyword evidence="10" id="KW-1185">Reference proteome</keyword>
<dbReference type="GO" id="GO:0005886">
    <property type="term" value="C:plasma membrane"/>
    <property type="evidence" value="ECO:0007669"/>
    <property type="project" value="TreeGrafter"/>
</dbReference>
<dbReference type="GO" id="GO:0042597">
    <property type="term" value="C:periplasmic space"/>
    <property type="evidence" value="ECO:0007669"/>
    <property type="project" value="InterPro"/>
</dbReference>
<feature type="region of interest" description="Disordered" evidence="5">
    <location>
        <begin position="128"/>
        <end position="178"/>
    </location>
</feature>
<dbReference type="Proteomes" id="UP000297318">
    <property type="component" value="Unassembled WGS sequence"/>
</dbReference>
<accession>A0A4Z1E603</accession>